<dbReference type="InterPro" id="IPR029344">
    <property type="entry name" value="SLBP_RNA_bind"/>
</dbReference>
<feature type="region of interest" description="Disordered" evidence="10">
    <location>
        <begin position="424"/>
        <end position="475"/>
    </location>
</feature>
<dbReference type="GO" id="GO:0006094">
    <property type="term" value="P:gluconeogenesis"/>
    <property type="evidence" value="ECO:0007669"/>
    <property type="project" value="UniProtKB-KW"/>
</dbReference>
<dbReference type="CDD" id="cd05016">
    <property type="entry name" value="SIS_PGI_2"/>
    <property type="match status" value="1"/>
</dbReference>
<dbReference type="GO" id="GO:0006096">
    <property type="term" value="P:glycolytic process"/>
    <property type="evidence" value="ECO:0007669"/>
    <property type="project" value="UniProtKB-UniPathway"/>
</dbReference>
<evidence type="ECO:0000256" key="1">
    <source>
        <dbReference type="ARBA" id="ARBA00004926"/>
    </source>
</evidence>
<evidence type="ECO:0000256" key="5">
    <source>
        <dbReference type="ARBA" id="ARBA00022490"/>
    </source>
</evidence>
<comment type="similarity">
    <text evidence="2 9">Belongs to the GPI family.</text>
</comment>
<dbReference type="FunFam" id="3.40.50.10490:FF:000048">
    <property type="entry name" value="Glucose-6-phosphate isomerase"/>
    <property type="match status" value="1"/>
</dbReference>
<dbReference type="EC" id="5.3.1.9" evidence="3 9"/>
<dbReference type="Pfam" id="PF15247">
    <property type="entry name" value="SLBP_RNA_bind"/>
    <property type="match status" value="1"/>
</dbReference>
<evidence type="ECO:0000256" key="9">
    <source>
        <dbReference type="RuleBase" id="RU000612"/>
    </source>
</evidence>
<feature type="domain" description="Ubiquitin-like" evidence="11">
    <location>
        <begin position="503"/>
        <end position="572"/>
    </location>
</feature>
<dbReference type="InterPro" id="IPR035476">
    <property type="entry name" value="SIS_PGI_1"/>
</dbReference>
<protein>
    <recommendedName>
        <fullName evidence="3 9">Glucose-6-phosphate isomerase</fullName>
        <ecNumber evidence="3 9">5.3.1.9</ecNumber>
    </recommendedName>
</protein>
<dbReference type="SUPFAM" id="SSF53697">
    <property type="entry name" value="SIS domain"/>
    <property type="match status" value="1"/>
</dbReference>
<evidence type="ECO:0000256" key="10">
    <source>
        <dbReference type="SAM" id="MobiDB-lite"/>
    </source>
</evidence>
<dbReference type="HAMAP" id="MF_00473">
    <property type="entry name" value="G6P_isomerase"/>
    <property type="match status" value="1"/>
</dbReference>
<evidence type="ECO:0000259" key="11">
    <source>
        <dbReference type="PROSITE" id="PS50053"/>
    </source>
</evidence>
<keyword evidence="7 9" id="KW-0413">Isomerase</keyword>
<dbReference type="EMBL" id="LSRX01000010">
    <property type="protein sequence ID" value="OLQ14853.1"/>
    <property type="molecule type" value="Genomic_DNA"/>
</dbReference>
<dbReference type="GO" id="GO:0003723">
    <property type="term" value="F:RNA binding"/>
    <property type="evidence" value="ECO:0007669"/>
    <property type="project" value="InterPro"/>
</dbReference>
<dbReference type="Gene3D" id="2.130.10.30">
    <property type="entry name" value="Regulator of chromosome condensation 1/beta-lactamase-inhibitor protein II"/>
    <property type="match status" value="4"/>
</dbReference>
<reference evidence="12 13" key="1">
    <citation type="submission" date="2016-02" db="EMBL/GenBank/DDBJ databases">
        <title>Genome analysis of coral dinoflagellate symbionts highlights evolutionary adaptations to a symbiotic lifestyle.</title>
        <authorList>
            <person name="Aranda M."/>
            <person name="Li Y."/>
            <person name="Liew Y.J."/>
            <person name="Baumgarten S."/>
            <person name="Simakov O."/>
            <person name="Wilson M."/>
            <person name="Piel J."/>
            <person name="Ashoor H."/>
            <person name="Bougouffa S."/>
            <person name="Bajic V.B."/>
            <person name="Ryu T."/>
            <person name="Ravasi T."/>
            <person name="Bayer T."/>
            <person name="Micklem G."/>
            <person name="Kim H."/>
            <person name="Bhak J."/>
            <person name="Lajeunesse T.C."/>
            <person name="Voolstra C.R."/>
        </authorList>
    </citation>
    <scope>NUCLEOTIDE SEQUENCE [LARGE SCALE GENOMIC DNA]</scope>
    <source>
        <strain evidence="12 13">CCMP2467</strain>
    </source>
</reference>
<dbReference type="Gene3D" id="1.10.8.1120">
    <property type="entry name" value="Histone RNA hairpin-binding protein RNA-binding domain"/>
    <property type="match status" value="1"/>
</dbReference>
<evidence type="ECO:0000256" key="8">
    <source>
        <dbReference type="ARBA" id="ARBA00029321"/>
    </source>
</evidence>
<evidence type="ECO:0000256" key="3">
    <source>
        <dbReference type="ARBA" id="ARBA00011952"/>
    </source>
</evidence>
<dbReference type="UniPathway" id="UPA00109">
    <property type="reaction ID" value="UER00181"/>
</dbReference>
<feature type="region of interest" description="Disordered" evidence="10">
    <location>
        <begin position="159"/>
        <end position="238"/>
    </location>
</feature>
<dbReference type="PRINTS" id="PR00662">
    <property type="entry name" value="G6PISOMERASE"/>
</dbReference>
<name>A0A1Q9F598_SYMMI</name>
<dbReference type="InterPro" id="IPR000626">
    <property type="entry name" value="Ubiquitin-like_dom"/>
</dbReference>
<dbReference type="SUPFAM" id="SSF50985">
    <property type="entry name" value="RCC1/BLIP-II"/>
    <property type="match status" value="4"/>
</dbReference>
<keyword evidence="6 9" id="KW-0324">Glycolysis</keyword>
<dbReference type="InterPro" id="IPR035482">
    <property type="entry name" value="SIS_PGI_2"/>
</dbReference>
<dbReference type="CDD" id="cd05015">
    <property type="entry name" value="SIS_PGI_1"/>
    <property type="match status" value="1"/>
</dbReference>
<evidence type="ECO:0000256" key="4">
    <source>
        <dbReference type="ARBA" id="ARBA00022432"/>
    </source>
</evidence>
<dbReference type="InterPro" id="IPR038294">
    <property type="entry name" value="SLBP_RNA_bind_sf"/>
</dbReference>
<organism evidence="12 13">
    <name type="scientific">Symbiodinium microadriaticum</name>
    <name type="common">Dinoflagellate</name>
    <name type="synonym">Zooxanthella microadriatica</name>
    <dbReference type="NCBI Taxonomy" id="2951"/>
    <lineage>
        <taxon>Eukaryota</taxon>
        <taxon>Sar</taxon>
        <taxon>Alveolata</taxon>
        <taxon>Dinophyceae</taxon>
        <taxon>Suessiales</taxon>
        <taxon>Symbiodiniaceae</taxon>
        <taxon>Symbiodinium</taxon>
    </lineage>
</organism>
<evidence type="ECO:0000256" key="2">
    <source>
        <dbReference type="ARBA" id="ARBA00006604"/>
    </source>
</evidence>
<keyword evidence="4 9" id="KW-0312">Gluconeogenesis</keyword>
<comment type="catalytic activity">
    <reaction evidence="8 9">
        <text>alpha-D-glucose 6-phosphate = beta-D-fructose 6-phosphate</text>
        <dbReference type="Rhea" id="RHEA:11816"/>
        <dbReference type="ChEBI" id="CHEBI:57634"/>
        <dbReference type="ChEBI" id="CHEBI:58225"/>
        <dbReference type="EC" id="5.3.1.9"/>
    </reaction>
</comment>
<dbReference type="NCBIfam" id="NF001211">
    <property type="entry name" value="PRK00179.1"/>
    <property type="match status" value="1"/>
</dbReference>
<dbReference type="GO" id="GO:0005829">
    <property type="term" value="C:cytosol"/>
    <property type="evidence" value="ECO:0007669"/>
    <property type="project" value="TreeGrafter"/>
</dbReference>
<evidence type="ECO:0000313" key="12">
    <source>
        <dbReference type="EMBL" id="OLQ14853.1"/>
    </source>
</evidence>
<dbReference type="PANTHER" id="PTHR11469:SF1">
    <property type="entry name" value="GLUCOSE-6-PHOSPHATE ISOMERASE"/>
    <property type="match status" value="1"/>
</dbReference>
<evidence type="ECO:0000256" key="7">
    <source>
        <dbReference type="ARBA" id="ARBA00023235"/>
    </source>
</evidence>
<dbReference type="PROSITE" id="PS50053">
    <property type="entry name" value="UBIQUITIN_2"/>
    <property type="match status" value="1"/>
</dbReference>
<dbReference type="Pfam" id="PF00342">
    <property type="entry name" value="PGI"/>
    <property type="match status" value="1"/>
</dbReference>
<dbReference type="Proteomes" id="UP000186817">
    <property type="component" value="Unassembled WGS sequence"/>
</dbReference>
<comment type="caution">
    <text evidence="12">The sequence shown here is derived from an EMBL/GenBank/DDBJ whole genome shotgun (WGS) entry which is preliminary data.</text>
</comment>
<gene>
    <name evidence="12" type="primary">PGIC1-A</name>
    <name evidence="12" type="ORF">AK812_SmicGene1021</name>
</gene>
<dbReference type="PROSITE" id="PS51463">
    <property type="entry name" value="P_GLUCOSE_ISOMERASE_3"/>
    <property type="match status" value="1"/>
</dbReference>
<feature type="region of interest" description="Disordered" evidence="10">
    <location>
        <begin position="114"/>
        <end position="133"/>
    </location>
</feature>
<dbReference type="InterPro" id="IPR001672">
    <property type="entry name" value="G6P_Isomerase"/>
</dbReference>
<keyword evidence="5" id="KW-0963">Cytoplasm</keyword>
<feature type="compositionally biased region" description="Low complexity" evidence="10">
    <location>
        <begin position="207"/>
        <end position="220"/>
    </location>
</feature>
<dbReference type="InterPro" id="IPR018189">
    <property type="entry name" value="Phosphoglucose_isomerase_CS"/>
</dbReference>
<dbReference type="FunFam" id="3.40.50.10490:FF:000018">
    <property type="entry name" value="Glucose-6-phosphate isomerase"/>
    <property type="match status" value="1"/>
</dbReference>
<dbReference type="InterPro" id="IPR046348">
    <property type="entry name" value="SIS_dom_sf"/>
</dbReference>
<dbReference type="GO" id="GO:0048029">
    <property type="term" value="F:monosaccharide binding"/>
    <property type="evidence" value="ECO:0007669"/>
    <property type="project" value="TreeGrafter"/>
</dbReference>
<dbReference type="PROSITE" id="PS00765">
    <property type="entry name" value="P_GLUCOSE_ISOMERASE_1"/>
    <property type="match status" value="1"/>
</dbReference>
<dbReference type="InterPro" id="IPR009091">
    <property type="entry name" value="RCC1/BLIP-II"/>
</dbReference>
<proteinExistence type="inferred from homology"/>
<dbReference type="PANTHER" id="PTHR11469">
    <property type="entry name" value="GLUCOSE-6-PHOSPHATE ISOMERASE"/>
    <property type="match status" value="1"/>
</dbReference>
<dbReference type="GO" id="GO:0097367">
    <property type="term" value="F:carbohydrate derivative binding"/>
    <property type="evidence" value="ECO:0007669"/>
    <property type="project" value="InterPro"/>
</dbReference>
<keyword evidence="13" id="KW-1185">Reference proteome</keyword>
<comment type="pathway">
    <text evidence="1 9">Carbohydrate degradation; glycolysis; D-glyceraldehyde 3-phosphate and glycerone phosphate from D-glucose: step 2/4.</text>
</comment>
<dbReference type="OrthoDB" id="6017731at2759"/>
<evidence type="ECO:0000313" key="13">
    <source>
        <dbReference type="Proteomes" id="UP000186817"/>
    </source>
</evidence>
<dbReference type="GO" id="GO:0051156">
    <property type="term" value="P:glucose 6-phosphate metabolic process"/>
    <property type="evidence" value="ECO:0007669"/>
    <property type="project" value="TreeGrafter"/>
</dbReference>
<evidence type="ECO:0000256" key="6">
    <source>
        <dbReference type="ARBA" id="ARBA00023152"/>
    </source>
</evidence>
<dbReference type="Gene3D" id="3.40.50.10490">
    <property type="entry name" value="Glucose-6-phosphate isomerase like protein, domain 1"/>
    <property type="match status" value="2"/>
</dbReference>
<sequence length="2037" mass="213021">MDRGLGTAPWTLPAWSTSRRLLCALPCNLPSQKFLGSRRLFILAAVFSRMLSRRNSQAVSMPSREIQPNEMLEEDLEDNEAVWSRREAARTRQIMIGKARPEYRRYLAEVPVDQRGPAHPMTPNPRDRVSKRQFDRSLGDWRRKLHEFDAEMGFVSDNPLELRSTSTSSSEGPVQPGAMPPSLPACNGSTLQPPTRPPSFLPMRGESQATPAAANPSSAPQVTSGAAQVLVPQHPPPSQPPVVHEFCPGIVRLRLADQLPVPPPDSAHQGHQAPEFVPQAQPQDFPPVDYASAAAIGIAVAMATLMGSGQMPSQAPGQMPWVPQAEVYDPNMYERTAETHEMPIFYNSPMVASMPPPPQVPTMSLAPETPCRMRPISFEDRETPPPLPYQMQAVSDGFHQFQVGQLGVVSEECEKVKLTYEDALSPRSNRDSTLLPIPKDPVSPRSNRDSNLLAIPKEDMPPFSTPQRQKESNRVRKLWISSRPCSVLGSIRLRSFTESGMSISVEVGLLSGRTATVQAGLDDTVQTLSRRAQIALRAGKGRLLDSSGVVLDGRQTIINSGIQNGSSLTLHVHGLRVQATKRAFAAILGDGAVVTWGSAGFGGDSSAVQGQLKDVQQIQASVNGAFAAILGDGSVVTWGNAAYGGDSSTVQGQLKDVQQIQASFGAFAAILGDGSVVTWGDANYGGDSSAVQGQLKDVQQIQASYHAFAAILDDGSVVTWGAALYGGDSSAAQAQIALGAGKGRLLDSSGVVLDGRQTIINSGIQNGSSLTLHVHGLRVQATKRAFAAILGDGSVVTWGSAGFGGGGDSSAVQGQLENVQHIQASYHAFAAILGDGSVVTWGDANHGGDSSAVQGQLKDVQQIQASAPGAFAAILGDGSVVTWGHAVYGGDSSAVQGQLKNVQQIQASARGAFAAILGDGSVVTWGDANYGGDSSAVQGQLKDVQQIQASAHGAFAAILGDGSVVTWGHAVYGGDSSAVQGQLKNVQQIQASARAFAAILDDGSVVTWGDAVYGGDSSAPCSPPSSVVQTPCPGPWVMDTPSPQNCASLANYTWCPGSPEDDAPLGENGLITMASAALQSLVEAAPAMRATHLRELLKDEKRCDAMMVEAEGICLDYCRQKVTQETMSKLFDLAKVADVEGKKKRLFAGEKINETEGRAVLHVALRAPKEETINVDGKNVVPEVHSVLDAIKAFSDKVRSGSFVGHTGKKLTDVLCIGIGGSYLGVEFVYEALRTDSVAAAAAKGRSLRFLANVDPIDVKRALTGLNAETTLVVVISKTFTTAETMLNARTVKDWLVKELGTEAAIAKHVIACSTALDKTKAFGIDSANVFGFWDWVGGRFSVCSAVGVVPLALQYGFDVVQKFLAGCRAMDLHFRDAPLDKNLPSILGLLSVWNASCLGYEGCAVLPYCQALVRFVAHIQQLDMESNGKRVQMDGAECTVPTGAIYFGEPGTNGQHSFYQLMHQGRAIPADFIGFKVSQNPISLDGEPVSNHDELMSNFFAQPDALALGKTAEELKADGIPEKLIPHKVFTGDRPSNSLLLPVCDPHLAGSLDEPVHTLRRRAQIALGVGRGRLLDSSGCALDGCAPIKTTSVANGDSLTLHLSRVQVQASHGAFAAILGDGSIATSTWGNADAGGLSSAVQGQLKCVQQVQATHAAFAAIVGDGSVVTWGEADFGGDSSAVQGQLQDVQQVQASSCAFAAILGDGSIVTWGYADGGGLSSAVQGQLKNVQQVQASRGAFAAILGDGSIVTWGDPRFGGDSSAVQGQLKNVQQVQASRSAVSTIPIGAAFAAILGDGSVVTWGSARCGGDSSAVQGQLKNVQQVQASESAFAAILGNGSVVTWGRDATGGDSSAVKGQLESVRQVQASSGAFAAILGDGSIVTWGDADAGGLSSAVQGQLKDVQQVQASRGAFAAILGDGSVVTWGDPGFGGDSSAVQGQLTNVQQVQASESAFTVIPVGTAFAAILGDGSVVTWGSARFGGDSSAVQGQLTNVQQVQASESAFAAILGDGSVVTWGRDATGGDSSAVQDQLRTDD</sequence>
<dbReference type="GO" id="GO:0004347">
    <property type="term" value="F:glucose-6-phosphate isomerase activity"/>
    <property type="evidence" value="ECO:0007669"/>
    <property type="project" value="UniProtKB-EC"/>
</dbReference>
<accession>A0A1Q9F598</accession>